<feature type="region of interest" description="Disordered" evidence="1">
    <location>
        <begin position="169"/>
        <end position="277"/>
    </location>
</feature>
<accession>A0A8E2B008</accession>
<name>A0A8E2B008_9APHY</name>
<dbReference type="Proteomes" id="UP000250043">
    <property type="component" value="Unassembled WGS sequence"/>
</dbReference>
<evidence type="ECO:0000313" key="2">
    <source>
        <dbReference type="EMBL" id="OCH92224.1"/>
    </source>
</evidence>
<gene>
    <name evidence="2" type="ORF">OBBRIDRAFT_791459</name>
</gene>
<sequence>MPSSPSSSSESSRDSSSSLPPPLASSTRSSSTSLSLECPPSQSGSILRTSSSCTLPERGGVRFAPLPAIEPRRRKSSVQLGVAARSRMLRQRRMLREQGELLQAHPDAVGWGPEEDSLHPVDRRQELDEDPEMDEEEAEDPLVIRRRRRPDPTEEALASLGKLVKGAGKSLWRRVSSKKSHLRSAEQGGSGHGEHDKENDALSEKEQEGAPDAPECVDVAISVSEVSVEQSREEEENVQVSSRPRSGSRTKSSADAHPCKEEAATLQTRRAAAVQPQ</sequence>
<feature type="compositionally biased region" description="Basic and acidic residues" evidence="1">
    <location>
        <begin position="252"/>
        <end position="263"/>
    </location>
</feature>
<keyword evidence="3" id="KW-1185">Reference proteome</keyword>
<feature type="region of interest" description="Disordered" evidence="1">
    <location>
        <begin position="104"/>
        <end position="154"/>
    </location>
</feature>
<feature type="compositionally biased region" description="Polar residues" evidence="1">
    <location>
        <begin position="42"/>
        <end position="54"/>
    </location>
</feature>
<protein>
    <submittedName>
        <fullName evidence="2">Uncharacterized protein</fullName>
    </submittedName>
</protein>
<dbReference type="EMBL" id="KV722372">
    <property type="protein sequence ID" value="OCH92224.1"/>
    <property type="molecule type" value="Genomic_DNA"/>
</dbReference>
<feature type="region of interest" description="Disordered" evidence="1">
    <location>
        <begin position="1"/>
        <end position="81"/>
    </location>
</feature>
<feature type="compositionally biased region" description="Acidic residues" evidence="1">
    <location>
        <begin position="127"/>
        <end position="140"/>
    </location>
</feature>
<evidence type="ECO:0000313" key="3">
    <source>
        <dbReference type="Proteomes" id="UP000250043"/>
    </source>
</evidence>
<feature type="compositionally biased region" description="Low complexity" evidence="1">
    <location>
        <begin position="1"/>
        <end position="41"/>
    </location>
</feature>
<dbReference type="AlphaFoldDB" id="A0A8E2B008"/>
<feature type="compositionally biased region" description="Basic residues" evidence="1">
    <location>
        <begin position="171"/>
        <end position="182"/>
    </location>
</feature>
<feature type="compositionally biased region" description="Basic and acidic residues" evidence="1">
    <location>
        <begin position="116"/>
        <end position="126"/>
    </location>
</feature>
<organism evidence="2 3">
    <name type="scientific">Obba rivulosa</name>
    <dbReference type="NCBI Taxonomy" id="1052685"/>
    <lineage>
        <taxon>Eukaryota</taxon>
        <taxon>Fungi</taxon>
        <taxon>Dikarya</taxon>
        <taxon>Basidiomycota</taxon>
        <taxon>Agaricomycotina</taxon>
        <taxon>Agaricomycetes</taxon>
        <taxon>Polyporales</taxon>
        <taxon>Gelatoporiaceae</taxon>
        <taxon>Obba</taxon>
    </lineage>
</organism>
<proteinExistence type="predicted"/>
<reference evidence="2 3" key="1">
    <citation type="submission" date="2016-07" db="EMBL/GenBank/DDBJ databases">
        <title>Draft genome of the white-rot fungus Obba rivulosa 3A-2.</title>
        <authorList>
            <consortium name="DOE Joint Genome Institute"/>
            <person name="Miettinen O."/>
            <person name="Riley R."/>
            <person name="Acob R."/>
            <person name="Barry K."/>
            <person name="Cullen D."/>
            <person name="De Vries R."/>
            <person name="Hainaut M."/>
            <person name="Hatakka A."/>
            <person name="Henrissat B."/>
            <person name="Hilden K."/>
            <person name="Kuo R."/>
            <person name="Labutti K."/>
            <person name="Lipzen A."/>
            <person name="Makela M.R."/>
            <person name="Sandor L."/>
            <person name="Spatafora J.W."/>
            <person name="Grigoriev I.V."/>
            <person name="Hibbett D.S."/>
        </authorList>
    </citation>
    <scope>NUCLEOTIDE SEQUENCE [LARGE SCALE GENOMIC DNA]</scope>
    <source>
        <strain evidence="2 3">3A-2</strain>
    </source>
</reference>
<dbReference type="OrthoDB" id="3265817at2759"/>
<feature type="compositionally biased region" description="Basic and acidic residues" evidence="1">
    <location>
        <begin position="192"/>
        <end position="208"/>
    </location>
</feature>
<evidence type="ECO:0000256" key="1">
    <source>
        <dbReference type="SAM" id="MobiDB-lite"/>
    </source>
</evidence>